<comment type="caution">
    <text evidence="1">The sequence shown here is derived from an EMBL/GenBank/DDBJ whole genome shotgun (WGS) entry which is preliminary data.</text>
</comment>
<name>A0ABQ4D1Q0_9ACTN</name>
<reference evidence="1 2" key="1">
    <citation type="submission" date="2021-01" db="EMBL/GenBank/DDBJ databases">
        <title>Whole genome shotgun sequence of Asanoa siamensis NBRC 107932.</title>
        <authorList>
            <person name="Komaki H."/>
            <person name="Tamura T."/>
        </authorList>
    </citation>
    <scope>NUCLEOTIDE SEQUENCE [LARGE SCALE GENOMIC DNA]</scope>
    <source>
        <strain evidence="1 2">NBRC 107932</strain>
    </source>
</reference>
<dbReference type="EMBL" id="BONE01000090">
    <property type="protein sequence ID" value="GIF77440.1"/>
    <property type="molecule type" value="Genomic_DNA"/>
</dbReference>
<dbReference type="Proteomes" id="UP000604117">
    <property type="component" value="Unassembled WGS sequence"/>
</dbReference>
<keyword evidence="2" id="KW-1185">Reference proteome</keyword>
<protein>
    <submittedName>
        <fullName evidence="1">Uncharacterized protein</fullName>
    </submittedName>
</protein>
<accession>A0ABQ4D1Q0</accession>
<organism evidence="1 2">
    <name type="scientific">Asanoa siamensis</name>
    <dbReference type="NCBI Taxonomy" id="926357"/>
    <lineage>
        <taxon>Bacteria</taxon>
        <taxon>Bacillati</taxon>
        <taxon>Actinomycetota</taxon>
        <taxon>Actinomycetes</taxon>
        <taxon>Micromonosporales</taxon>
        <taxon>Micromonosporaceae</taxon>
        <taxon>Asanoa</taxon>
    </lineage>
</organism>
<sequence length="87" mass="9243">MDAASDLAVAESHSVDAARWQRIRDLVIDSFAHRFARVAPRRAAAGFITGLLADLAVNTCWQLAEQAGHARPDTLNACSTGPNGTPT</sequence>
<evidence type="ECO:0000313" key="1">
    <source>
        <dbReference type="EMBL" id="GIF77440.1"/>
    </source>
</evidence>
<gene>
    <name evidence="1" type="ORF">Asi02nite_69580</name>
</gene>
<evidence type="ECO:0000313" key="2">
    <source>
        <dbReference type="Proteomes" id="UP000604117"/>
    </source>
</evidence>
<proteinExistence type="predicted"/>